<name>A0AAD7N7P8_9AGAR</name>
<evidence type="ECO:0000313" key="2">
    <source>
        <dbReference type="EMBL" id="KAJ7747986.1"/>
    </source>
</evidence>
<comment type="caution">
    <text evidence="2">The sequence shown here is derived from an EMBL/GenBank/DDBJ whole genome shotgun (WGS) entry which is preliminary data.</text>
</comment>
<gene>
    <name evidence="2" type="ORF">DFH07DRAFT_775928</name>
</gene>
<dbReference type="AlphaFoldDB" id="A0AAD7N7P8"/>
<feature type="compositionally biased region" description="Acidic residues" evidence="1">
    <location>
        <begin position="279"/>
        <end position="288"/>
    </location>
</feature>
<organism evidence="2 3">
    <name type="scientific">Mycena maculata</name>
    <dbReference type="NCBI Taxonomy" id="230809"/>
    <lineage>
        <taxon>Eukaryota</taxon>
        <taxon>Fungi</taxon>
        <taxon>Dikarya</taxon>
        <taxon>Basidiomycota</taxon>
        <taxon>Agaricomycotina</taxon>
        <taxon>Agaricomycetes</taxon>
        <taxon>Agaricomycetidae</taxon>
        <taxon>Agaricales</taxon>
        <taxon>Marasmiineae</taxon>
        <taxon>Mycenaceae</taxon>
        <taxon>Mycena</taxon>
    </lineage>
</organism>
<sequence>MITKRRAQVYWVTIKCCPRSAYQAEEGRQETSPHSSPATFDTFTEELEQKYNIEGCNTADMFMRASKMTCSKIAKEQQRNQELERWLAEYEARAVPPNAVTDGEGSVTDNADVEGQGDALADVLVKENAELKAQLVKLAKTGGGAEAAKRALIPHPASTTGMQFSICEAMGLAGSHADCMKYKAIQDTPVASKAALFEVATEELVKQFIKNKCNNAYQKGYIPVPAQYGYLKAKLAKVKATTKKSAKKAHAGKPSKSSKSSQSGKKVVGKGKQKAVVTDNEDEDEEMAEAGGSGGHTEDKE</sequence>
<protein>
    <submittedName>
        <fullName evidence="2">Uncharacterized protein</fullName>
    </submittedName>
</protein>
<dbReference type="Proteomes" id="UP001215280">
    <property type="component" value="Unassembled WGS sequence"/>
</dbReference>
<evidence type="ECO:0000256" key="1">
    <source>
        <dbReference type="SAM" id="MobiDB-lite"/>
    </source>
</evidence>
<feature type="compositionally biased region" description="Basic residues" evidence="1">
    <location>
        <begin position="242"/>
        <end position="253"/>
    </location>
</feature>
<accession>A0AAD7N7P8</accession>
<proteinExistence type="predicted"/>
<keyword evidence="3" id="KW-1185">Reference proteome</keyword>
<feature type="region of interest" description="Disordered" evidence="1">
    <location>
        <begin position="242"/>
        <end position="301"/>
    </location>
</feature>
<feature type="compositionally biased region" description="Low complexity" evidence="1">
    <location>
        <begin position="254"/>
        <end position="266"/>
    </location>
</feature>
<evidence type="ECO:0000313" key="3">
    <source>
        <dbReference type="Proteomes" id="UP001215280"/>
    </source>
</evidence>
<dbReference type="EMBL" id="JARJLG010000092">
    <property type="protein sequence ID" value="KAJ7747986.1"/>
    <property type="molecule type" value="Genomic_DNA"/>
</dbReference>
<reference evidence="2" key="1">
    <citation type="submission" date="2023-03" db="EMBL/GenBank/DDBJ databases">
        <title>Massive genome expansion in bonnet fungi (Mycena s.s.) driven by repeated elements and novel gene families across ecological guilds.</title>
        <authorList>
            <consortium name="Lawrence Berkeley National Laboratory"/>
            <person name="Harder C.B."/>
            <person name="Miyauchi S."/>
            <person name="Viragh M."/>
            <person name="Kuo A."/>
            <person name="Thoen E."/>
            <person name="Andreopoulos B."/>
            <person name="Lu D."/>
            <person name="Skrede I."/>
            <person name="Drula E."/>
            <person name="Henrissat B."/>
            <person name="Morin E."/>
            <person name="Kohler A."/>
            <person name="Barry K."/>
            <person name="LaButti K."/>
            <person name="Morin E."/>
            <person name="Salamov A."/>
            <person name="Lipzen A."/>
            <person name="Mereny Z."/>
            <person name="Hegedus B."/>
            <person name="Baldrian P."/>
            <person name="Stursova M."/>
            <person name="Weitz H."/>
            <person name="Taylor A."/>
            <person name="Grigoriev I.V."/>
            <person name="Nagy L.G."/>
            <person name="Martin F."/>
            <person name="Kauserud H."/>
        </authorList>
    </citation>
    <scope>NUCLEOTIDE SEQUENCE</scope>
    <source>
        <strain evidence="2">CBHHK188m</strain>
    </source>
</reference>